<protein>
    <recommendedName>
        <fullName evidence="4">NADP-dependent oxidoreductase domain-containing protein</fullName>
    </recommendedName>
</protein>
<proteinExistence type="inferred from homology"/>
<evidence type="ECO:0000313" key="6">
    <source>
        <dbReference type="Proteomes" id="UP000567179"/>
    </source>
</evidence>
<gene>
    <name evidence="5" type="ORF">D9619_002438</name>
</gene>
<sequence>MSPIQQWPVQREFDPKNMPFRRLGPSGLRVSVLSLGGWLTLGGTVTGDPVKEIIQTAFDAGINMFDTAEGYADGKSELEMGRVIKELGLRRTDLVITTKLFFGARKGHNDAGLSRKHIIEGTQESLDRLGLTYVDVIFAHRPDVHVTMEEIVRAFNYVIERGWAYYWATSEWSAQQIEEAHHVAAKLNLIAPIAEQCQHHMFHRERPEKEYAPLYKKYGLGTTTWSSLASGLLTGKYNNGIPDDSRYAAHPEFFKDTIAGLKSPEGQEKIRKVKELTKLAEEELQTTMACLALAWVAVNPNTSTVILGASKPEQVTENLKALDVIPKLTPGILKKIDHILKTAPEPHDTYGRPALDKFGRI</sequence>
<comment type="similarity">
    <text evidence="1">Belongs to the shaker potassium channel beta subunit family.</text>
</comment>
<reference evidence="5 6" key="1">
    <citation type="journal article" date="2020" name="ISME J.">
        <title>Uncovering the hidden diversity of litter-decomposition mechanisms in mushroom-forming fungi.</title>
        <authorList>
            <person name="Floudas D."/>
            <person name="Bentzer J."/>
            <person name="Ahren D."/>
            <person name="Johansson T."/>
            <person name="Persson P."/>
            <person name="Tunlid A."/>
        </authorList>
    </citation>
    <scope>NUCLEOTIDE SEQUENCE [LARGE SCALE GENOMIC DNA]</scope>
    <source>
        <strain evidence="5 6">CBS 101986</strain>
    </source>
</reference>
<accession>A0A8H5ETT6</accession>
<comment type="caution">
    <text evidence="5">The sequence shown here is derived from an EMBL/GenBank/DDBJ whole genome shotgun (WGS) entry which is preliminary data.</text>
</comment>
<dbReference type="InterPro" id="IPR036812">
    <property type="entry name" value="NAD(P)_OxRdtase_dom_sf"/>
</dbReference>
<name>A0A8H5ETT6_9AGAR</name>
<dbReference type="InterPro" id="IPR005399">
    <property type="entry name" value="K_chnl_volt-dep_bsu_KCNAB-rel"/>
</dbReference>
<dbReference type="GO" id="GO:0016491">
    <property type="term" value="F:oxidoreductase activity"/>
    <property type="evidence" value="ECO:0007669"/>
    <property type="project" value="UniProtKB-KW"/>
</dbReference>
<evidence type="ECO:0000259" key="4">
    <source>
        <dbReference type="Pfam" id="PF00248"/>
    </source>
</evidence>
<keyword evidence="3" id="KW-0560">Oxidoreductase</keyword>
<dbReference type="PANTHER" id="PTHR43150:SF2">
    <property type="entry name" value="HYPERKINETIC, ISOFORM M"/>
    <property type="match status" value="1"/>
</dbReference>
<feature type="domain" description="NADP-dependent oxidoreductase" evidence="4">
    <location>
        <begin position="33"/>
        <end position="339"/>
    </location>
</feature>
<dbReference type="Pfam" id="PF00248">
    <property type="entry name" value="Aldo_ket_red"/>
    <property type="match status" value="1"/>
</dbReference>
<dbReference type="InterPro" id="IPR023210">
    <property type="entry name" value="NADP_OxRdtase_dom"/>
</dbReference>
<dbReference type="OrthoDB" id="1720422at2759"/>
<dbReference type="SUPFAM" id="SSF51430">
    <property type="entry name" value="NAD(P)-linked oxidoreductase"/>
    <property type="match status" value="1"/>
</dbReference>
<evidence type="ECO:0000256" key="1">
    <source>
        <dbReference type="ARBA" id="ARBA00006515"/>
    </source>
</evidence>
<dbReference type="Proteomes" id="UP000567179">
    <property type="component" value="Unassembled WGS sequence"/>
</dbReference>
<dbReference type="PRINTS" id="PR01577">
    <property type="entry name" value="KCNABCHANNEL"/>
</dbReference>
<dbReference type="Gene3D" id="3.20.20.100">
    <property type="entry name" value="NADP-dependent oxidoreductase domain"/>
    <property type="match status" value="1"/>
</dbReference>
<keyword evidence="2" id="KW-0521">NADP</keyword>
<evidence type="ECO:0000256" key="3">
    <source>
        <dbReference type="ARBA" id="ARBA00023002"/>
    </source>
</evidence>
<dbReference type="PANTHER" id="PTHR43150">
    <property type="entry name" value="HYPERKINETIC, ISOFORM M"/>
    <property type="match status" value="1"/>
</dbReference>
<dbReference type="CDD" id="cd19143">
    <property type="entry name" value="AKR_AKR6C1_2"/>
    <property type="match status" value="1"/>
</dbReference>
<evidence type="ECO:0000313" key="5">
    <source>
        <dbReference type="EMBL" id="KAF5312119.1"/>
    </source>
</evidence>
<evidence type="ECO:0000256" key="2">
    <source>
        <dbReference type="ARBA" id="ARBA00022857"/>
    </source>
</evidence>
<keyword evidence="6" id="KW-1185">Reference proteome</keyword>
<dbReference type="EMBL" id="JAACJJ010000056">
    <property type="protein sequence ID" value="KAF5312119.1"/>
    <property type="molecule type" value="Genomic_DNA"/>
</dbReference>
<dbReference type="AlphaFoldDB" id="A0A8H5ETT6"/>
<organism evidence="5 6">
    <name type="scientific">Psilocybe cf. subviscida</name>
    <dbReference type="NCBI Taxonomy" id="2480587"/>
    <lineage>
        <taxon>Eukaryota</taxon>
        <taxon>Fungi</taxon>
        <taxon>Dikarya</taxon>
        <taxon>Basidiomycota</taxon>
        <taxon>Agaricomycotina</taxon>
        <taxon>Agaricomycetes</taxon>
        <taxon>Agaricomycetidae</taxon>
        <taxon>Agaricales</taxon>
        <taxon>Agaricineae</taxon>
        <taxon>Strophariaceae</taxon>
        <taxon>Psilocybe</taxon>
    </lineage>
</organism>